<dbReference type="InterPro" id="IPR044611">
    <property type="entry name" value="E3A/B/C-like"/>
</dbReference>
<comment type="catalytic activity">
    <reaction evidence="1">
        <text>S-ubiquitinyl-[E2 ubiquitin-conjugating enzyme]-L-cysteine + [acceptor protein]-L-lysine = [E2 ubiquitin-conjugating enzyme]-L-cysteine + N(6)-ubiquitinyl-[acceptor protein]-L-lysine.</text>
        <dbReference type="EC" id="2.3.2.26"/>
    </reaction>
</comment>
<evidence type="ECO:0000256" key="1">
    <source>
        <dbReference type="ARBA" id="ARBA00000885"/>
    </source>
</evidence>
<reference evidence="8 9" key="1">
    <citation type="submission" date="2016-04" db="EMBL/GenBank/DDBJ databases">
        <title>Evolutionary innovation and constraint leading to complex multicellularity in the Ascomycota.</title>
        <authorList>
            <person name="Cisse O."/>
            <person name="Nguyen A."/>
            <person name="Hewitt D.A."/>
            <person name="Jedd G."/>
            <person name="Stajich J.E."/>
        </authorList>
    </citation>
    <scope>NUCLEOTIDE SEQUENCE [LARGE SCALE GENOMIC DNA]</scope>
    <source>
        <strain evidence="8 9">DAH-3</strain>
    </source>
</reference>
<evidence type="ECO:0000313" key="9">
    <source>
        <dbReference type="Proteomes" id="UP000186594"/>
    </source>
</evidence>
<dbReference type="SMART" id="SM00119">
    <property type="entry name" value="HECTc"/>
    <property type="match status" value="1"/>
</dbReference>
<evidence type="ECO:0000256" key="6">
    <source>
        <dbReference type="SAM" id="MobiDB-lite"/>
    </source>
</evidence>
<gene>
    <name evidence="8" type="ORF">NEOLI_002639</name>
</gene>
<dbReference type="InterPro" id="IPR035983">
    <property type="entry name" value="Hect_E3_ubiquitin_ligase"/>
</dbReference>
<dbReference type="PROSITE" id="PS50237">
    <property type="entry name" value="HECT"/>
    <property type="match status" value="1"/>
</dbReference>
<dbReference type="Proteomes" id="UP000186594">
    <property type="component" value="Unassembled WGS sequence"/>
</dbReference>
<dbReference type="SUPFAM" id="SSF56204">
    <property type="entry name" value="Hect, E3 ligase catalytic domain"/>
    <property type="match status" value="1"/>
</dbReference>
<dbReference type="AlphaFoldDB" id="A0A1U7LRM8"/>
<accession>A0A1U7LRM8</accession>
<name>A0A1U7LRM8_NEOID</name>
<dbReference type="GO" id="GO:0000209">
    <property type="term" value="P:protein polyubiquitination"/>
    <property type="evidence" value="ECO:0007669"/>
    <property type="project" value="InterPro"/>
</dbReference>
<dbReference type="EMBL" id="LXFE01000460">
    <property type="protein sequence ID" value="OLL25278.1"/>
    <property type="molecule type" value="Genomic_DNA"/>
</dbReference>
<keyword evidence="4 5" id="KW-0833">Ubl conjugation pathway</keyword>
<dbReference type="PROSITE" id="PS50096">
    <property type="entry name" value="IQ"/>
    <property type="match status" value="1"/>
</dbReference>
<dbReference type="Gene3D" id="3.90.1750.10">
    <property type="entry name" value="Hect, E3 ligase catalytic domains"/>
    <property type="match status" value="1"/>
</dbReference>
<sequence length="982" mass="112841">MQLFDGSHKQRRSINLGGSNARSATRDVALSKAQADRRAREQERQRQKAACSIQAFWRGRSEARIVRDRLRNRGNTYDWDYRLRRFALIFDSKLDFEELLAVLQYINSIDRNELLRMISVNTFSFYKIVTIVLKVIRNRQFEKISAAQTLRIDTENEQLLGLIVAVFGFIPHTWFHHIYESLQAFTQSFLNTSIDNKLLLKTFDSLQLAVTKPLQLRPHLSSSCLLFIYFRLNTETINLDLWTPLVDQIRIALPLKDISLFRSRLQDRELSCQDASNVFVNFMRLYPLQNIMNSQSPSSIITDWLTIVALLFLKISVVPVSHEEEDDEISLHTQEHDPYQGTILHETLLNLLSTKNLEFILTQASQTLALELATFIISLLQLLPSRRSHILMQIAIMASDSDIIKSFWKVAKQTTVYHSITTNLKISTGGGWVEIMFLMEIYSRILITMVDDEFFDSSRNPLTLDEIKEITDFLKPLSFIFWYTEANSTEGRVLGGSAVTFGQARMLTTRLIQQIHAREYVPQSPSFLSQTSSRRRFLPPDHWLLIGHDLRGFLDAVILEYRRTALEQTDEMATEYKTEIITPRLNILRNIPFLVPFDTRIEVLQTFISLDKERLHITAFQFDARQGATVRRNHLFEDAFDQLNSIGSGLKSRLSIEFIDEHGIKEMGIDGGGLTKEFITSVCKQAFHTDYGLFVETKDNLLYPNHSSLSSEPQNLAYYEFLGRVIGKAIYEGILVDAAFAPFFLLKWLGKLSYLDDLSSLDDRLYHGLIQLKQYIGDVETDFALNFTINDEEFGKSSTIELIPNGSNISVTNNNRLQYIHLVSNYRLNTQLARQSAAFVRGLSDLIDTPWLAMFNQQELQTLVGGATGAIDLVDLRNNTKYYDFADTDQFIAWFWSILAELQQPDLRKFLKFVTSVERPPLLGFKELNPPFSIRFGGSDLRRLPSASTCINLLKIPRYKTKSDLKNKIMMAIQHGEGFGLS</sequence>
<organism evidence="8 9">
    <name type="scientific">Neolecta irregularis (strain DAH-3)</name>
    <dbReference type="NCBI Taxonomy" id="1198029"/>
    <lineage>
        <taxon>Eukaryota</taxon>
        <taxon>Fungi</taxon>
        <taxon>Dikarya</taxon>
        <taxon>Ascomycota</taxon>
        <taxon>Taphrinomycotina</taxon>
        <taxon>Neolectales</taxon>
        <taxon>Neolectaceae</taxon>
        <taxon>Neolecta</taxon>
    </lineage>
</organism>
<feature type="region of interest" description="Disordered" evidence="6">
    <location>
        <begin position="1"/>
        <end position="28"/>
    </location>
</feature>
<dbReference type="Gene3D" id="3.30.2160.10">
    <property type="entry name" value="Hect, E3 ligase catalytic domain"/>
    <property type="match status" value="1"/>
</dbReference>
<dbReference type="PANTHER" id="PTHR45700">
    <property type="entry name" value="UBIQUITIN-PROTEIN LIGASE E3C"/>
    <property type="match status" value="1"/>
</dbReference>
<evidence type="ECO:0000313" key="8">
    <source>
        <dbReference type="EMBL" id="OLL25278.1"/>
    </source>
</evidence>
<dbReference type="OMA" id="ISSWITC"/>
<evidence type="ECO:0000256" key="2">
    <source>
        <dbReference type="ARBA" id="ARBA00012485"/>
    </source>
</evidence>
<dbReference type="Pfam" id="PF00632">
    <property type="entry name" value="HECT"/>
    <property type="match status" value="1"/>
</dbReference>
<dbReference type="PANTHER" id="PTHR45700:SF2">
    <property type="entry name" value="UBIQUITIN-PROTEIN LIGASE E3C"/>
    <property type="match status" value="1"/>
</dbReference>
<evidence type="ECO:0000256" key="5">
    <source>
        <dbReference type="PROSITE-ProRule" id="PRU00104"/>
    </source>
</evidence>
<dbReference type="Gene3D" id="3.30.2410.10">
    <property type="entry name" value="Hect, E3 ligase catalytic domain"/>
    <property type="match status" value="1"/>
</dbReference>
<dbReference type="CDD" id="cd00078">
    <property type="entry name" value="HECTc"/>
    <property type="match status" value="1"/>
</dbReference>
<dbReference type="InterPro" id="IPR000569">
    <property type="entry name" value="HECT_dom"/>
</dbReference>
<feature type="domain" description="HECT" evidence="7">
    <location>
        <begin position="650"/>
        <end position="982"/>
    </location>
</feature>
<dbReference type="STRING" id="1198029.A0A1U7LRM8"/>
<dbReference type="OrthoDB" id="8068875at2759"/>
<dbReference type="EC" id="2.3.2.26" evidence="2"/>
<dbReference type="GO" id="GO:0061630">
    <property type="term" value="F:ubiquitin protein ligase activity"/>
    <property type="evidence" value="ECO:0007669"/>
    <property type="project" value="UniProtKB-EC"/>
</dbReference>
<evidence type="ECO:0000256" key="3">
    <source>
        <dbReference type="ARBA" id="ARBA00022679"/>
    </source>
</evidence>
<dbReference type="FunFam" id="3.30.2160.10:FF:000002">
    <property type="entry name" value="Putative Ubiquitin-protein ligase E3C"/>
    <property type="match status" value="1"/>
</dbReference>
<keyword evidence="9" id="KW-1185">Reference proteome</keyword>
<comment type="caution">
    <text evidence="8">The sequence shown here is derived from an EMBL/GenBank/DDBJ whole genome shotgun (WGS) entry which is preliminary data.</text>
</comment>
<keyword evidence="3" id="KW-0808">Transferase</keyword>
<proteinExistence type="predicted"/>
<evidence type="ECO:0000259" key="7">
    <source>
        <dbReference type="PROSITE" id="PS50237"/>
    </source>
</evidence>
<protein>
    <recommendedName>
        <fullName evidence="2">HECT-type E3 ubiquitin transferase</fullName>
        <ecNumber evidence="2">2.3.2.26</ecNumber>
    </recommendedName>
</protein>
<feature type="active site" description="Glycyl thioester intermediate" evidence="5">
    <location>
        <position position="950"/>
    </location>
</feature>
<evidence type="ECO:0000256" key="4">
    <source>
        <dbReference type="ARBA" id="ARBA00022786"/>
    </source>
</evidence>
<dbReference type="GO" id="GO:0006511">
    <property type="term" value="P:ubiquitin-dependent protein catabolic process"/>
    <property type="evidence" value="ECO:0007669"/>
    <property type="project" value="TreeGrafter"/>
</dbReference>